<dbReference type="RefSeq" id="WP_380795152.1">
    <property type="nucleotide sequence ID" value="NZ_JBHRVU010000004.1"/>
</dbReference>
<evidence type="ECO:0000313" key="3">
    <source>
        <dbReference type="Proteomes" id="UP001595681"/>
    </source>
</evidence>
<comment type="caution">
    <text evidence="2">The sequence shown here is derived from an EMBL/GenBank/DDBJ whole genome shotgun (WGS) entry which is preliminary data.</text>
</comment>
<proteinExistence type="predicted"/>
<accession>A0ABV7NCV9</accession>
<dbReference type="InterPro" id="IPR021331">
    <property type="entry name" value="Hva1_TUDOR"/>
</dbReference>
<dbReference type="Pfam" id="PF11160">
    <property type="entry name" value="Hva1_TUDOR"/>
    <property type="match status" value="1"/>
</dbReference>
<dbReference type="EMBL" id="JBHRVU010000004">
    <property type="protein sequence ID" value="MFC3441321.1"/>
    <property type="molecule type" value="Genomic_DNA"/>
</dbReference>
<protein>
    <submittedName>
        <fullName evidence="2">DUF2945 domain-containing protein</fullName>
    </submittedName>
</protein>
<organism evidence="2 3">
    <name type="scientific">Sphingobium rhizovicinum</name>
    <dbReference type="NCBI Taxonomy" id="432308"/>
    <lineage>
        <taxon>Bacteria</taxon>
        <taxon>Pseudomonadati</taxon>
        <taxon>Pseudomonadota</taxon>
        <taxon>Alphaproteobacteria</taxon>
        <taxon>Sphingomonadales</taxon>
        <taxon>Sphingomonadaceae</taxon>
        <taxon>Sphingobium</taxon>
    </lineage>
</organism>
<evidence type="ECO:0000313" key="2">
    <source>
        <dbReference type="EMBL" id="MFC3441321.1"/>
    </source>
</evidence>
<gene>
    <name evidence="2" type="ORF">ACFOKF_08950</name>
</gene>
<evidence type="ECO:0000259" key="1">
    <source>
        <dbReference type="Pfam" id="PF11160"/>
    </source>
</evidence>
<feature type="domain" description="Hypervirulence associated protein TUDOR" evidence="1">
    <location>
        <begin position="8"/>
        <end position="69"/>
    </location>
</feature>
<dbReference type="Proteomes" id="UP001595681">
    <property type="component" value="Unassembled WGS sequence"/>
</dbReference>
<reference evidence="3" key="1">
    <citation type="journal article" date="2019" name="Int. J. Syst. Evol. Microbiol.">
        <title>The Global Catalogue of Microorganisms (GCM) 10K type strain sequencing project: providing services to taxonomists for standard genome sequencing and annotation.</title>
        <authorList>
            <consortium name="The Broad Institute Genomics Platform"/>
            <consortium name="The Broad Institute Genome Sequencing Center for Infectious Disease"/>
            <person name="Wu L."/>
            <person name="Ma J."/>
        </authorList>
    </citation>
    <scope>NUCLEOTIDE SEQUENCE [LARGE SCALE GENOMIC DNA]</scope>
    <source>
        <strain evidence="3">CCM 7491</strain>
    </source>
</reference>
<keyword evidence="3" id="KW-1185">Reference proteome</keyword>
<name>A0ABV7NCV9_9SPHN</name>
<sequence length="72" mass="8008">MTETFHNGMRVRWNWGQGVGRGRIAERFDRHVERSIAGALVRRNGSPADPAYLIRVDSGGEVLKLASELSEA</sequence>